<organism evidence="2 3">
    <name type="scientific">Cellulomonas aerilata</name>
    <dbReference type="NCBI Taxonomy" id="515326"/>
    <lineage>
        <taxon>Bacteria</taxon>
        <taxon>Bacillati</taxon>
        <taxon>Actinomycetota</taxon>
        <taxon>Actinomycetes</taxon>
        <taxon>Micrococcales</taxon>
        <taxon>Cellulomonadaceae</taxon>
        <taxon>Cellulomonas</taxon>
    </lineage>
</organism>
<proteinExistence type="predicted"/>
<sequence length="64" mass="7026">MAPDVSDIVRSEARRQGIQVRHQLAKSQHGDALRCLEGHDVLSGKTQHPSHGHAVPRVKERGKG</sequence>
<evidence type="ECO:0000313" key="3">
    <source>
        <dbReference type="Proteomes" id="UP000321181"/>
    </source>
</evidence>
<keyword evidence="3" id="KW-1185">Reference proteome</keyword>
<dbReference type="AlphaFoldDB" id="A0A512D9Z4"/>
<protein>
    <submittedName>
        <fullName evidence="2">Uncharacterized protein</fullName>
    </submittedName>
</protein>
<feature type="region of interest" description="Disordered" evidence="1">
    <location>
        <begin position="39"/>
        <end position="64"/>
    </location>
</feature>
<dbReference type="EMBL" id="BJYY01000002">
    <property type="protein sequence ID" value="GEO33070.1"/>
    <property type="molecule type" value="Genomic_DNA"/>
</dbReference>
<dbReference type="Proteomes" id="UP000321181">
    <property type="component" value="Unassembled WGS sequence"/>
</dbReference>
<gene>
    <name evidence="2" type="ORF">CAE01nite_07950</name>
</gene>
<comment type="caution">
    <text evidence="2">The sequence shown here is derived from an EMBL/GenBank/DDBJ whole genome shotgun (WGS) entry which is preliminary data.</text>
</comment>
<name>A0A512D9Z4_9CELL</name>
<accession>A0A512D9Z4</accession>
<evidence type="ECO:0000256" key="1">
    <source>
        <dbReference type="SAM" id="MobiDB-lite"/>
    </source>
</evidence>
<reference evidence="2 3" key="1">
    <citation type="submission" date="2019-07" db="EMBL/GenBank/DDBJ databases">
        <title>Whole genome shotgun sequence of Cellulomonas aerilata NBRC 106308.</title>
        <authorList>
            <person name="Hosoyama A."/>
            <person name="Uohara A."/>
            <person name="Ohji S."/>
            <person name="Ichikawa N."/>
        </authorList>
    </citation>
    <scope>NUCLEOTIDE SEQUENCE [LARGE SCALE GENOMIC DNA]</scope>
    <source>
        <strain evidence="2 3">NBRC 106308</strain>
    </source>
</reference>
<evidence type="ECO:0000313" key="2">
    <source>
        <dbReference type="EMBL" id="GEO33070.1"/>
    </source>
</evidence>